<accession>A0A2M7G6B2</accession>
<dbReference type="AlphaFoldDB" id="A0A2M7G6B2"/>
<dbReference type="EMBL" id="PFFQ01000023">
    <property type="protein sequence ID" value="PIW17443.1"/>
    <property type="molecule type" value="Genomic_DNA"/>
</dbReference>
<dbReference type="Gene3D" id="1.25.10.90">
    <property type="match status" value="1"/>
</dbReference>
<dbReference type="InterPro" id="IPR014825">
    <property type="entry name" value="DNA_alkylation"/>
</dbReference>
<organism evidence="1 2">
    <name type="scientific">bacterium (Candidatus Blackallbacteria) CG17_big_fil_post_rev_8_21_14_2_50_48_46</name>
    <dbReference type="NCBI Taxonomy" id="2014261"/>
    <lineage>
        <taxon>Bacteria</taxon>
        <taxon>Candidatus Blackallbacteria</taxon>
    </lineage>
</organism>
<protein>
    <submittedName>
        <fullName evidence="1">DNA alkylation repair protein</fullName>
    </submittedName>
</protein>
<evidence type="ECO:0000313" key="1">
    <source>
        <dbReference type="EMBL" id="PIW17443.1"/>
    </source>
</evidence>
<dbReference type="Pfam" id="PF08713">
    <property type="entry name" value="DNA_alkylation"/>
    <property type="match status" value="1"/>
</dbReference>
<dbReference type="InterPro" id="IPR016024">
    <property type="entry name" value="ARM-type_fold"/>
</dbReference>
<dbReference type="CDD" id="cd06561">
    <property type="entry name" value="AlkD_like"/>
    <property type="match status" value="1"/>
</dbReference>
<sequence length="251" mass="29491">MKKIKQDHKSMETPLLPLQVELRNMANASRAEQSQRYFKTGPGEYGEGDLFIGLTMPQQRTLAKKYVRSPLSELSTLVNSLWHEERMIGFLILLFKYQKSKTEESQVPLIDFLITHRKQLNHWDLVDVIIPGTLGDWLIKKTDQQQLLFKWIFSKNLWERRIAMLATAPLIKQGEFTQTLSLCEIQLNLKAPIHDLMQKASGWMLREIGKKNRACLEQFLDLWATQMPRTMLRYAIEKLPESQRQMYLSRK</sequence>
<name>A0A2M7G6B2_9BACT</name>
<dbReference type="PANTHER" id="PTHR34070">
    <property type="entry name" value="ARMADILLO-TYPE FOLD"/>
    <property type="match status" value="1"/>
</dbReference>
<reference evidence="1 2" key="1">
    <citation type="submission" date="2017-09" db="EMBL/GenBank/DDBJ databases">
        <title>Depth-based differentiation of microbial function through sediment-hosted aquifers and enrichment of novel symbionts in the deep terrestrial subsurface.</title>
        <authorList>
            <person name="Probst A.J."/>
            <person name="Ladd B."/>
            <person name="Jarett J.K."/>
            <person name="Geller-Mcgrath D.E."/>
            <person name="Sieber C.M."/>
            <person name="Emerson J.B."/>
            <person name="Anantharaman K."/>
            <person name="Thomas B.C."/>
            <person name="Malmstrom R."/>
            <person name="Stieglmeier M."/>
            <person name="Klingl A."/>
            <person name="Woyke T."/>
            <person name="Ryan C.M."/>
            <person name="Banfield J.F."/>
        </authorList>
    </citation>
    <scope>NUCLEOTIDE SEQUENCE [LARGE SCALE GENOMIC DNA]</scope>
    <source>
        <strain evidence="1">CG17_big_fil_post_rev_8_21_14_2_50_48_46</strain>
    </source>
</reference>
<comment type="caution">
    <text evidence="1">The sequence shown here is derived from an EMBL/GenBank/DDBJ whole genome shotgun (WGS) entry which is preliminary data.</text>
</comment>
<proteinExistence type="predicted"/>
<evidence type="ECO:0000313" key="2">
    <source>
        <dbReference type="Proteomes" id="UP000231019"/>
    </source>
</evidence>
<gene>
    <name evidence="1" type="ORF">COW36_08060</name>
</gene>
<dbReference type="SUPFAM" id="SSF48371">
    <property type="entry name" value="ARM repeat"/>
    <property type="match status" value="1"/>
</dbReference>
<dbReference type="Proteomes" id="UP000231019">
    <property type="component" value="Unassembled WGS sequence"/>
</dbReference>
<dbReference type="PANTHER" id="PTHR34070:SF1">
    <property type="entry name" value="DNA ALKYLATION REPAIR PROTEIN"/>
    <property type="match status" value="1"/>
</dbReference>